<sequence length="356" mass="37371">MSDVTIFAPSPTLTVTVEDHPSGSEIHVHAGGQGVWQARMLLRLGVDVTMCCVLTGETGRVLRHLLEDEGISVVAVEREGRGSAYLHDRREGHRTEIAEDDGEPIGRHELDELYGATLKTGLRSGLVILSGPVGEEVLPADTYRRLASDLREGGARVIVDLAGERLDAALQGGVDVLKVSHEELKDDGRIEEASGRAILHAMRELHRTGAGTVIVTRASEPLLLLDAEGFLEVNAPQLEVTDTRGAGDSLTAGVAAGMAEGATPREAVTLGAAAGALNVTRHGLGTGDPDTIARLRDRVTVRALADELSADAEQPVTGHVSPDGLAALAEPDAAADVERKRDADGDPDAHGEGSRP</sequence>
<keyword evidence="3" id="KW-0547">Nucleotide-binding</keyword>
<dbReference type="Pfam" id="PF00294">
    <property type="entry name" value="PfkB"/>
    <property type="match status" value="1"/>
</dbReference>
<dbReference type="GO" id="GO:0008662">
    <property type="term" value="F:1-phosphofructokinase activity"/>
    <property type="evidence" value="ECO:0007669"/>
    <property type="project" value="UniProtKB-EC"/>
</dbReference>
<reference evidence="9 10" key="1">
    <citation type="submission" date="2020-07" db="EMBL/GenBank/DDBJ databases">
        <title>Sequencing the genomes of 1000 actinobacteria strains.</title>
        <authorList>
            <person name="Klenk H.-P."/>
        </authorList>
    </citation>
    <scope>NUCLEOTIDE SEQUENCE [LARGE SCALE GENOMIC DNA]</scope>
    <source>
        <strain evidence="9 10">DSM 24662</strain>
    </source>
</reference>
<protein>
    <submittedName>
        <fullName evidence="9">1-phosphofructokinase</fullName>
        <ecNumber evidence="9">2.7.1.56</ecNumber>
    </submittedName>
</protein>
<accession>A0A7Y9GNJ2</accession>
<feature type="region of interest" description="Disordered" evidence="7">
    <location>
        <begin position="310"/>
        <end position="356"/>
    </location>
</feature>
<keyword evidence="4 9" id="KW-0418">Kinase</keyword>
<dbReference type="GO" id="GO:0005524">
    <property type="term" value="F:ATP binding"/>
    <property type="evidence" value="ECO:0007669"/>
    <property type="project" value="UniProtKB-KW"/>
</dbReference>
<evidence type="ECO:0000256" key="4">
    <source>
        <dbReference type="ARBA" id="ARBA00022777"/>
    </source>
</evidence>
<evidence type="ECO:0000256" key="3">
    <source>
        <dbReference type="ARBA" id="ARBA00022741"/>
    </source>
</evidence>
<evidence type="ECO:0000256" key="1">
    <source>
        <dbReference type="ARBA" id="ARBA00010688"/>
    </source>
</evidence>
<dbReference type="EMBL" id="JACCBV010000001">
    <property type="protein sequence ID" value="NYE19632.1"/>
    <property type="molecule type" value="Genomic_DNA"/>
</dbReference>
<dbReference type="Gene3D" id="3.40.1190.20">
    <property type="match status" value="1"/>
</dbReference>
<evidence type="ECO:0000256" key="7">
    <source>
        <dbReference type="SAM" id="MobiDB-lite"/>
    </source>
</evidence>
<organism evidence="9 10">
    <name type="scientific">Microbacterium immunditiarum</name>
    <dbReference type="NCBI Taxonomy" id="337480"/>
    <lineage>
        <taxon>Bacteria</taxon>
        <taxon>Bacillati</taxon>
        <taxon>Actinomycetota</taxon>
        <taxon>Actinomycetes</taxon>
        <taxon>Micrococcales</taxon>
        <taxon>Microbacteriaceae</taxon>
        <taxon>Microbacterium</taxon>
    </lineage>
</organism>
<dbReference type="InterPro" id="IPR029056">
    <property type="entry name" value="Ribokinase-like"/>
</dbReference>
<evidence type="ECO:0000256" key="5">
    <source>
        <dbReference type="ARBA" id="ARBA00022840"/>
    </source>
</evidence>
<dbReference type="InterPro" id="IPR011611">
    <property type="entry name" value="PfkB_dom"/>
</dbReference>
<dbReference type="PANTHER" id="PTHR46566:SF2">
    <property type="entry name" value="ATP-DEPENDENT 6-PHOSPHOFRUCTOKINASE ISOZYME 2"/>
    <property type="match status" value="1"/>
</dbReference>
<gene>
    <name evidence="9" type="ORF">BJ991_001660</name>
</gene>
<dbReference type="RefSeq" id="WP_179489101.1">
    <property type="nucleotide sequence ID" value="NZ_JACCBV010000001.1"/>
</dbReference>
<evidence type="ECO:0000313" key="9">
    <source>
        <dbReference type="EMBL" id="NYE19632.1"/>
    </source>
</evidence>
<dbReference type="InterPro" id="IPR017583">
    <property type="entry name" value="Tagatose/fructose_Pkinase"/>
</dbReference>
<keyword evidence="10" id="KW-1185">Reference proteome</keyword>
<keyword evidence="2 6" id="KW-0808">Transferase</keyword>
<evidence type="ECO:0000259" key="8">
    <source>
        <dbReference type="Pfam" id="PF00294"/>
    </source>
</evidence>
<evidence type="ECO:0000256" key="6">
    <source>
        <dbReference type="PIRNR" id="PIRNR000535"/>
    </source>
</evidence>
<keyword evidence="5" id="KW-0067">ATP-binding</keyword>
<feature type="compositionally biased region" description="Low complexity" evidence="7">
    <location>
        <begin position="322"/>
        <end position="334"/>
    </location>
</feature>
<dbReference type="Proteomes" id="UP000576969">
    <property type="component" value="Unassembled WGS sequence"/>
</dbReference>
<feature type="domain" description="Carbohydrate kinase PfkB" evidence="8">
    <location>
        <begin position="16"/>
        <end position="289"/>
    </location>
</feature>
<proteinExistence type="inferred from homology"/>
<dbReference type="EC" id="2.7.1.56" evidence="9"/>
<dbReference type="AlphaFoldDB" id="A0A7Y9GNJ2"/>
<dbReference type="PIRSF" id="PIRSF000535">
    <property type="entry name" value="1PFK/6PFK/LacC"/>
    <property type="match status" value="1"/>
</dbReference>
<dbReference type="PANTHER" id="PTHR46566">
    <property type="entry name" value="1-PHOSPHOFRUCTOKINASE-RELATED"/>
    <property type="match status" value="1"/>
</dbReference>
<evidence type="ECO:0000256" key="2">
    <source>
        <dbReference type="ARBA" id="ARBA00022679"/>
    </source>
</evidence>
<feature type="compositionally biased region" description="Basic and acidic residues" evidence="7">
    <location>
        <begin position="336"/>
        <end position="356"/>
    </location>
</feature>
<dbReference type="InterPro" id="IPR002173">
    <property type="entry name" value="Carboh/pur_kinase_PfkB_CS"/>
</dbReference>
<dbReference type="PROSITE" id="PS00584">
    <property type="entry name" value="PFKB_KINASES_2"/>
    <property type="match status" value="1"/>
</dbReference>
<comment type="similarity">
    <text evidence="1">Belongs to the carbohydrate kinase PfkB family.</text>
</comment>
<comment type="caution">
    <text evidence="9">The sequence shown here is derived from an EMBL/GenBank/DDBJ whole genome shotgun (WGS) entry which is preliminary data.</text>
</comment>
<evidence type="ECO:0000313" key="10">
    <source>
        <dbReference type="Proteomes" id="UP000576969"/>
    </source>
</evidence>
<dbReference type="SUPFAM" id="SSF53613">
    <property type="entry name" value="Ribokinase-like"/>
    <property type="match status" value="1"/>
</dbReference>
<name>A0A7Y9GNJ2_9MICO</name>